<evidence type="ECO:0000313" key="1">
    <source>
        <dbReference type="EMBL" id="EXZ44783.1"/>
    </source>
</evidence>
<dbReference type="Proteomes" id="UP000022272">
    <property type="component" value="Unassembled WGS sequence"/>
</dbReference>
<evidence type="ECO:0000313" key="2">
    <source>
        <dbReference type="Proteomes" id="UP000022272"/>
    </source>
</evidence>
<dbReference type="AlphaFoldDB" id="A0A015YKD0"/>
<name>A0A015YKD0_BACFG</name>
<reference evidence="1 2" key="1">
    <citation type="submission" date="2014-02" db="EMBL/GenBank/DDBJ databases">
        <authorList>
            <person name="Sears C."/>
            <person name="Carroll K."/>
            <person name="Sack B.R."/>
            <person name="Qadri F."/>
            <person name="Myers L.L."/>
            <person name="Chung G.-T."/>
            <person name="Escheverria P."/>
            <person name="Fraser C.M."/>
            <person name="Sadzewicz L."/>
            <person name="Shefchek K.A."/>
            <person name="Tallon L."/>
            <person name="Das S.P."/>
            <person name="Daugherty S."/>
            <person name="Mongodin E.F."/>
        </authorList>
    </citation>
    <scope>NUCLEOTIDE SEQUENCE [LARGE SCALE GENOMIC DNA]</scope>
    <source>
        <strain evidence="1 2">2-F-2 #4</strain>
    </source>
</reference>
<protein>
    <submittedName>
        <fullName evidence="1">Uncharacterized protein</fullName>
    </submittedName>
</protein>
<gene>
    <name evidence="1" type="ORF">M076_2021</name>
</gene>
<comment type="caution">
    <text evidence="1">The sequence shown here is derived from an EMBL/GenBank/DDBJ whole genome shotgun (WGS) entry which is preliminary data.</text>
</comment>
<sequence>MDCTDSGNDKTVSSGGNLRTLDFNISSGEWKELEDAVAAIPVVGDRYNAEQQRQVGR</sequence>
<accession>A0A015YKD0</accession>
<organism evidence="1 2">
    <name type="scientific">Bacteroides fragilis str. 2-F-2 #4</name>
    <dbReference type="NCBI Taxonomy" id="1339280"/>
    <lineage>
        <taxon>Bacteria</taxon>
        <taxon>Pseudomonadati</taxon>
        <taxon>Bacteroidota</taxon>
        <taxon>Bacteroidia</taxon>
        <taxon>Bacteroidales</taxon>
        <taxon>Bacteroidaceae</taxon>
        <taxon>Bacteroides</taxon>
    </lineage>
</organism>
<dbReference type="PATRIC" id="fig|1339280.3.peg.1945"/>
<proteinExistence type="predicted"/>
<dbReference type="EMBL" id="JGDM01000048">
    <property type="protein sequence ID" value="EXZ44783.1"/>
    <property type="molecule type" value="Genomic_DNA"/>
</dbReference>